<organism evidence="1 2">
    <name type="scientific">Ilyodon furcidens</name>
    <name type="common">goldbreast splitfin</name>
    <dbReference type="NCBI Taxonomy" id="33524"/>
    <lineage>
        <taxon>Eukaryota</taxon>
        <taxon>Metazoa</taxon>
        <taxon>Chordata</taxon>
        <taxon>Craniata</taxon>
        <taxon>Vertebrata</taxon>
        <taxon>Euteleostomi</taxon>
        <taxon>Actinopterygii</taxon>
        <taxon>Neopterygii</taxon>
        <taxon>Teleostei</taxon>
        <taxon>Neoteleostei</taxon>
        <taxon>Acanthomorphata</taxon>
        <taxon>Ovalentaria</taxon>
        <taxon>Atherinomorphae</taxon>
        <taxon>Cyprinodontiformes</taxon>
        <taxon>Goodeidae</taxon>
        <taxon>Ilyodon</taxon>
    </lineage>
</organism>
<reference evidence="1 2" key="1">
    <citation type="submission" date="2021-06" db="EMBL/GenBank/DDBJ databases">
        <authorList>
            <person name="Palmer J.M."/>
        </authorList>
    </citation>
    <scope>NUCLEOTIDE SEQUENCE [LARGE SCALE GENOMIC DNA]</scope>
    <source>
        <strain evidence="2">if_2019</strain>
        <tissue evidence="1">Muscle</tissue>
    </source>
</reference>
<proteinExistence type="predicted"/>
<sequence length="102" mass="11928">MYKTIHSSISSSLPCSCLHRLDWRKYEHERLYHAGRVKDWIWATGPLWGIPVTMLTGLEPCCILYSAKISYIIGLLSNNALKWAEARFQNYLHFGFSFQEFI</sequence>
<protein>
    <submittedName>
        <fullName evidence="1">Uncharacterized protein</fullName>
    </submittedName>
</protein>
<gene>
    <name evidence="1" type="ORF">ILYODFUR_033984</name>
</gene>
<evidence type="ECO:0000313" key="2">
    <source>
        <dbReference type="Proteomes" id="UP001482620"/>
    </source>
</evidence>
<dbReference type="EMBL" id="JAHRIQ010098654">
    <property type="protein sequence ID" value="MEQ2253614.1"/>
    <property type="molecule type" value="Genomic_DNA"/>
</dbReference>
<keyword evidence="2" id="KW-1185">Reference proteome</keyword>
<dbReference type="Proteomes" id="UP001482620">
    <property type="component" value="Unassembled WGS sequence"/>
</dbReference>
<evidence type="ECO:0000313" key="1">
    <source>
        <dbReference type="EMBL" id="MEQ2253614.1"/>
    </source>
</evidence>
<accession>A0ABV0V942</accession>
<name>A0ABV0V942_9TELE</name>
<comment type="caution">
    <text evidence="1">The sequence shown here is derived from an EMBL/GenBank/DDBJ whole genome shotgun (WGS) entry which is preliminary data.</text>
</comment>